<dbReference type="RefSeq" id="XP_051359126.1">
    <property type="nucleotide sequence ID" value="XM_051509920.1"/>
</dbReference>
<feature type="region of interest" description="Disordered" evidence="1">
    <location>
        <begin position="51"/>
        <end position="86"/>
    </location>
</feature>
<keyword evidence="3" id="KW-1185">Reference proteome</keyword>
<dbReference type="OrthoDB" id="4899606at2759"/>
<feature type="compositionally biased region" description="Basic and acidic residues" evidence="1">
    <location>
        <begin position="51"/>
        <end position="61"/>
    </location>
</feature>
<protein>
    <submittedName>
        <fullName evidence="2">Uncharacterized protein</fullName>
    </submittedName>
</protein>
<feature type="compositionally biased region" description="Acidic residues" evidence="1">
    <location>
        <begin position="73"/>
        <end position="86"/>
    </location>
</feature>
<proteinExistence type="predicted"/>
<organism evidence="2 3">
    <name type="scientific">Emericellopsis cladophorae</name>
    <dbReference type="NCBI Taxonomy" id="2686198"/>
    <lineage>
        <taxon>Eukaryota</taxon>
        <taxon>Fungi</taxon>
        <taxon>Dikarya</taxon>
        <taxon>Ascomycota</taxon>
        <taxon>Pezizomycotina</taxon>
        <taxon>Sordariomycetes</taxon>
        <taxon>Hypocreomycetidae</taxon>
        <taxon>Hypocreales</taxon>
        <taxon>Bionectriaceae</taxon>
        <taxon>Emericellopsis</taxon>
    </lineage>
</organism>
<reference evidence="2" key="1">
    <citation type="journal article" date="2021" name="J Fungi (Basel)">
        <title>Genomic and Metabolomic Analyses of the Marine Fungus Emericellopsis cladophorae: Insights into Saltwater Adaptability Mechanisms and Its Biosynthetic Potential.</title>
        <authorList>
            <person name="Goncalves M.F.M."/>
            <person name="Hilario S."/>
            <person name="Van de Peer Y."/>
            <person name="Esteves A.C."/>
            <person name="Alves A."/>
        </authorList>
    </citation>
    <scope>NUCLEOTIDE SEQUENCE</scope>
    <source>
        <strain evidence="2">MUM 19.33</strain>
    </source>
</reference>
<gene>
    <name evidence="2" type="ORF">J7T54_004177</name>
</gene>
<dbReference type="GeneID" id="75830666"/>
<comment type="caution">
    <text evidence="2">The sequence shown here is derived from an EMBL/GenBank/DDBJ whole genome shotgun (WGS) entry which is preliminary data.</text>
</comment>
<accession>A0A9P9XV26</accession>
<dbReference type="AlphaFoldDB" id="A0A9P9XV26"/>
<evidence type="ECO:0000313" key="3">
    <source>
        <dbReference type="Proteomes" id="UP001055219"/>
    </source>
</evidence>
<dbReference type="Proteomes" id="UP001055219">
    <property type="component" value="Unassembled WGS sequence"/>
</dbReference>
<sequence length="86" mass="9693">MAVAYVLRISKQVLKSVMTMGDGWIRRIANNPMGELNQKIDNQRCNLKKGRDFALAAEHRASGSKGKGKAEGQDEEEEEEEEEEEL</sequence>
<evidence type="ECO:0000313" key="2">
    <source>
        <dbReference type="EMBL" id="KAI6778270.1"/>
    </source>
</evidence>
<evidence type="ECO:0000256" key="1">
    <source>
        <dbReference type="SAM" id="MobiDB-lite"/>
    </source>
</evidence>
<dbReference type="EMBL" id="JAGIXG020000075">
    <property type="protein sequence ID" value="KAI6778270.1"/>
    <property type="molecule type" value="Genomic_DNA"/>
</dbReference>
<name>A0A9P9XV26_9HYPO</name>
<reference evidence="2" key="2">
    <citation type="submission" date="2022-07" db="EMBL/GenBank/DDBJ databases">
        <authorList>
            <person name="Goncalves M.F.M."/>
            <person name="Hilario S."/>
            <person name="Van De Peer Y."/>
            <person name="Esteves A.C."/>
            <person name="Alves A."/>
        </authorList>
    </citation>
    <scope>NUCLEOTIDE SEQUENCE</scope>
    <source>
        <strain evidence="2">MUM 19.33</strain>
    </source>
</reference>